<comment type="caution">
    <text evidence="1">The sequence shown here is derived from an EMBL/GenBank/DDBJ whole genome shotgun (WGS) entry which is preliminary data.</text>
</comment>
<evidence type="ECO:0000313" key="2">
    <source>
        <dbReference type="Proteomes" id="UP000689195"/>
    </source>
</evidence>
<reference evidence="1" key="1">
    <citation type="submission" date="2021-01" db="EMBL/GenBank/DDBJ databases">
        <authorList>
            <consortium name="Genoscope - CEA"/>
            <person name="William W."/>
        </authorList>
    </citation>
    <scope>NUCLEOTIDE SEQUENCE</scope>
</reference>
<dbReference type="EMBL" id="CAJJDO010000024">
    <property type="protein sequence ID" value="CAD8153619.1"/>
    <property type="molecule type" value="Genomic_DNA"/>
</dbReference>
<name>A0A8S1TRN8_9CILI</name>
<accession>A0A8S1TRN8</accession>
<organism evidence="1 2">
    <name type="scientific">Paramecium pentaurelia</name>
    <dbReference type="NCBI Taxonomy" id="43138"/>
    <lineage>
        <taxon>Eukaryota</taxon>
        <taxon>Sar</taxon>
        <taxon>Alveolata</taxon>
        <taxon>Ciliophora</taxon>
        <taxon>Intramacronucleata</taxon>
        <taxon>Oligohymenophorea</taxon>
        <taxon>Peniculida</taxon>
        <taxon>Parameciidae</taxon>
        <taxon>Paramecium</taxon>
    </lineage>
</organism>
<proteinExistence type="predicted"/>
<dbReference type="AlphaFoldDB" id="A0A8S1TRN8"/>
<protein>
    <submittedName>
        <fullName evidence="1">Uncharacterized protein</fullName>
    </submittedName>
</protein>
<dbReference type="Proteomes" id="UP000689195">
    <property type="component" value="Unassembled WGS sequence"/>
</dbReference>
<sequence length="180" mass="22242">MFQKILNQKVKHQEDMNRSVVKEYEVVDKKIKTLHEVFNWKAHLKMNQFVKQSLRKIRMKLLHSSILIILRINQNKYNNLQQKNWRINNSPTLYQYQCQHSMNHIIILILHRQIQKFLEVNHLEVQMKQTNLIKRRNKMRQEKLEQQKIIQDIRYKNRKSQIVRIRSYQFTQNETCILYS</sequence>
<evidence type="ECO:0000313" key="1">
    <source>
        <dbReference type="EMBL" id="CAD8153619.1"/>
    </source>
</evidence>
<keyword evidence="2" id="KW-1185">Reference proteome</keyword>
<gene>
    <name evidence="1" type="ORF">PPENT_87.1.T0240315</name>
</gene>